<evidence type="ECO:0000313" key="3">
    <source>
        <dbReference type="Proteomes" id="UP000886998"/>
    </source>
</evidence>
<evidence type="ECO:0000313" key="2">
    <source>
        <dbReference type="EMBL" id="GFY70039.1"/>
    </source>
</evidence>
<reference evidence="1" key="1">
    <citation type="submission" date="2020-08" db="EMBL/GenBank/DDBJ databases">
        <title>Multicomponent nature underlies the extraordinary mechanical properties of spider dragline silk.</title>
        <authorList>
            <person name="Kono N."/>
            <person name="Nakamura H."/>
            <person name="Mori M."/>
            <person name="Yoshida Y."/>
            <person name="Ohtoshi R."/>
            <person name="Malay A.D."/>
            <person name="Moran D.A.P."/>
            <person name="Tomita M."/>
            <person name="Numata K."/>
            <person name="Arakawa K."/>
        </authorList>
    </citation>
    <scope>NUCLEOTIDE SEQUENCE</scope>
</reference>
<comment type="caution">
    <text evidence="1">The sequence shown here is derived from an EMBL/GenBank/DDBJ whole genome shotgun (WGS) entry which is preliminary data.</text>
</comment>
<dbReference type="AlphaFoldDB" id="A0A8X7C2Y3"/>
<name>A0A8X7C2Y3_9ARAC</name>
<dbReference type="OrthoDB" id="6459766at2759"/>
<organism evidence="1 3">
    <name type="scientific">Trichonephila inaurata madagascariensis</name>
    <dbReference type="NCBI Taxonomy" id="2747483"/>
    <lineage>
        <taxon>Eukaryota</taxon>
        <taxon>Metazoa</taxon>
        <taxon>Ecdysozoa</taxon>
        <taxon>Arthropoda</taxon>
        <taxon>Chelicerata</taxon>
        <taxon>Arachnida</taxon>
        <taxon>Araneae</taxon>
        <taxon>Araneomorphae</taxon>
        <taxon>Entelegynae</taxon>
        <taxon>Araneoidea</taxon>
        <taxon>Nephilidae</taxon>
        <taxon>Trichonephila</taxon>
        <taxon>Trichonephila inaurata</taxon>
    </lineage>
</organism>
<protein>
    <submittedName>
        <fullName evidence="1">Uncharacterized protein</fullName>
    </submittedName>
</protein>
<accession>A0A8X7C2Y3</accession>
<dbReference type="EMBL" id="BMAV01010143">
    <property type="protein sequence ID" value="GFY55036.1"/>
    <property type="molecule type" value="Genomic_DNA"/>
</dbReference>
<evidence type="ECO:0000313" key="1">
    <source>
        <dbReference type="EMBL" id="GFY55036.1"/>
    </source>
</evidence>
<dbReference type="EMBL" id="BMAV01017964">
    <property type="protein sequence ID" value="GFY70039.1"/>
    <property type="molecule type" value="Genomic_DNA"/>
</dbReference>
<sequence>MEPLKLENLSLNVICEALRDARQTLRERVQVLEDIHTDLDKILLCEKAELVSAMEGITTPQEIRSLLPNHFNDGEYLIELIEGTMEFLTGYTQHPELQPPARDDFKRLHTKFLIFKMDITLFLGFIEQTYHKGIVWYTYGKK</sequence>
<dbReference type="Proteomes" id="UP000886998">
    <property type="component" value="Unassembled WGS sequence"/>
</dbReference>
<keyword evidence="3" id="KW-1185">Reference proteome</keyword>
<gene>
    <name evidence="1" type="ORF">TNIN_159301</name>
    <name evidence="2" type="ORF">TNIN_403781</name>
</gene>
<proteinExistence type="predicted"/>